<evidence type="ECO:0000256" key="3">
    <source>
        <dbReference type="ARBA" id="ARBA00022448"/>
    </source>
</evidence>
<gene>
    <name evidence="10" type="ORF">OLC1_LOCUS7763</name>
</gene>
<evidence type="ECO:0000256" key="9">
    <source>
        <dbReference type="SAM" id="MobiDB-lite"/>
    </source>
</evidence>
<dbReference type="PANTHER" id="PTHR11660:SF57">
    <property type="entry name" value="SOLUTE CARRIER FAMILY 40 MEMBER"/>
    <property type="match status" value="1"/>
</dbReference>
<comment type="similarity">
    <text evidence="7">Belongs to the major facilitator superfamily. Phosphate:H(+) symporter (TC 2.A.1.9) family.</text>
</comment>
<keyword evidence="5 8" id="KW-1133">Transmembrane helix</keyword>
<dbReference type="SUPFAM" id="SSF103473">
    <property type="entry name" value="MFS general substrate transporter"/>
    <property type="match status" value="1"/>
</dbReference>
<evidence type="ECO:0000256" key="5">
    <source>
        <dbReference type="ARBA" id="ARBA00022989"/>
    </source>
</evidence>
<accession>A0AAV1CP89</accession>
<comment type="subcellular location">
    <subcellularLocation>
        <location evidence="1 8">Membrane</location>
        <topology evidence="1 8">Multi-pass membrane protein</topology>
    </subcellularLocation>
</comment>
<dbReference type="PANTHER" id="PTHR11660">
    <property type="entry name" value="SOLUTE CARRIER FAMILY 40 MEMBER"/>
    <property type="match status" value="1"/>
</dbReference>
<feature type="transmembrane region" description="Helical" evidence="8">
    <location>
        <begin position="308"/>
        <end position="334"/>
    </location>
</feature>
<dbReference type="GO" id="GO:0005381">
    <property type="term" value="F:iron ion transmembrane transporter activity"/>
    <property type="evidence" value="ECO:0007669"/>
    <property type="project" value="UniProtKB-UniRule"/>
</dbReference>
<feature type="transmembrane region" description="Helical" evidence="8">
    <location>
        <begin position="278"/>
        <end position="302"/>
    </location>
</feature>
<name>A0AAV1CP89_OLDCO</name>
<feature type="transmembrane region" description="Helical" evidence="8">
    <location>
        <begin position="128"/>
        <end position="152"/>
    </location>
</feature>
<keyword evidence="11" id="KW-1185">Reference proteome</keyword>
<evidence type="ECO:0000256" key="1">
    <source>
        <dbReference type="ARBA" id="ARBA00004141"/>
    </source>
</evidence>
<comment type="similarity">
    <text evidence="2 8">Belongs to the ferroportin (FP) (TC 2.A.100) family. SLC40A subfamily.</text>
</comment>
<feature type="compositionally biased region" description="Basic and acidic residues" evidence="9">
    <location>
        <begin position="243"/>
        <end position="258"/>
    </location>
</feature>
<evidence type="ECO:0000256" key="2">
    <source>
        <dbReference type="ARBA" id="ARBA00006279"/>
    </source>
</evidence>
<comment type="function">
    <text evidence="8">May be involved in iron transport and iron homeostasis.</text>
</comment>
<evidence type="ECO:0000313" key="10">
    <source>
        <dbReference type="EMBL" id="CAI9097207.1"/>
    </source>
</evidence>
<comment type="caution">
    <text evidence="8">Lacks conserved residue(s) required for the propagation of feature annotation.</text>
</comment>
<evidence type="ECO:0000313" key="11">
    <source>
        <dbReference type="Proteomes" id="UP001161247"/>
    </source>
</evidence>
<evidence type="ECO:0000256" key="4">
    <source>
        <dbReference type="ARBA" id="ARBA00022692"/>
    </source>
</evidence>
<keyword evidence="6 8" id="KW-0472">Membrane</keyword>
<feature type="region of interest" description="Disordered" evidence="9">
    <location>
        <begin position="240"/>
        <end position="260"/>
    </location>
</feature>
<feature type="transmembrane region" description="Helical" evidence="8">
    <location>
        <begin position="94"/>
        <end position="116"/>
    </location>
</feature>
<dbReference type="InterPro" id="IPR036259">
    <property type="entry name" value="MFS_trans_sf"/>
</dbReference>
<sequence length="420" mass="46766">MLNEPLINSDDEPQQHPLSFPPYLLAYLYVGHFLARWGARMWEFSVGLYMINVWPDSLLLAAAYGVVESGSTALFGPFVGQWVDNFTYVKVVRLWLLSQNLSFVIAGVTVIALLVFEDMLSLKSPAFISLVLLINLSGAVAVLSTLAGTILVEREWVVVIAEGQPPGTLTKMNSMIRRIDLSCKLFGPVLTGFVISFVSLTASALILALWNLISVCFQYWLLMSVYNGIPALSESSHKRLQRRRDNEAPNDVPNDHQRSGGNQNSYFSAWRVYLEQDVVLAGMALALLYFTVLSFGTLMTAALEWEGVPAYIIGIARGISATIGIGATFLYPLLESRISTLRTGLWSIWSQWSCLLVCVASIWVQNRRGAAYMLMGEWLCHVSDFGCLIYPSSSKCKIKYQNVIGAWLEGYKTPCNLLWI</sequence>
<dbReference type="AlphaFoldDB" id="A0AAV1CP89"/>
<keyword evidence="3 8" id="KW-0813">Transport</keyword>
<reference evidence="10" key="1">
    <citation type="submission" date="2023-03" db="EMBL/GenBank/DDBJ databases">
        <authorList>
            <person name="Julca I."/>
        </authorList>
    </citation>
    <scope>NUCLEOTIDE SEQUENCE</scope>
</reference>
<proteinExistence type="inferred from homology"/>
<evidence type="ECO:0000256" key="8">
    <source>
        <dbReference type="RuleBase" id="RU365065"/>
    </source>
</evidence>
<dbReference type="InterPro" id="IPR009716">
    <property type="entry name" value="Ferroportin-1"/>
</dbReference>
<keyword evidence="4 8" id="KW-0812">Transmembrane</keyword>
<dbReference type="EMBL" id="OX459120">
    <property type="protein sequence ID" value="CAI9097207.1"/>
    <property type="molecule type" value="Genomic_DNA"/>
</dbReference>
<dbReference type="GO" id="GO:0016020">
    <property type="term" value="C:membrane"/>
    <property type="evidence" value="ECO:0007669"/>
    <property type="project" value="UniProtKB-SubCell"/>
</dbReference>
<organism evidence="10 11">
    <name type="scientific">Oldenlandia corymbosa var. corymbosa</name>
    <dbReference type="NCBI Taxonomy" id="529605"/>
    <lineage>
        <taxon>Eukaryota</taxon>
        <taxon>Viridiplantae</taxon>
        <taxon>Streptophyta</taxon>
        <taxon>Embryophyta</taxon>
        <taxon>Tracheophyta</taxon>
        <taxon>Spermatophyta</taxon>
        <taxon>Magnoliopsida</taxon>
        <taxon>eudicotyledons</taxon>
        <taxon>Gunneridae</taxon>
        <taxon>Pentapetalae</taxon>
        <taxon>asterids</taxon>
        <taxon>lamiids</taxon>
        <taxon>Gentianales</taxon>
        <taxon>Rubiaceae</taxon>
        <taxon>Rubioideae</taxon>
        <taxon>Spermacoceae</taxon>
        <taxon>Hedyotis-Oldenlandia complex</taxon>
        <taxon>Oldenlandia</taxon>
    </lineage>
</organism>
<dbReference type="Proteomes" id="UP001161247">
    <property type="component" value="Chromosome 3"/>
</dbReference>
<feature type="transmembrane region" description="Helical" evidence="8">
    <location>
        <begin position="346"/>
        <end position="364"/>
    </location>
</feature>
<protein>
    <recommendedName>
        <fullName evidence="8">Solute carrier family 40 member</fullName>
    </recommendedName>
</protein>
<keyword evidence="8" id="KW-0406">Ion transport</keyword>
<dbReference type="Gene3D" id="1.20.1250.20">
    <property type="entry name" value="MFS general substrate transporter like domains"/>
    <property type="match status" value="1"/>
</dbReference>
<evidence type="ECO:0000256" key="6">
    <source>
        <dbReference type="ARBA" id="ARBA00023136"/>
    </source>
</evidence>
<evidence type="ECO:0000256" key="7">
    <source>
        <dbReference type="ARBA" id="ARBA00044504"/>
    </source>
</evidence>
<feature type="transmembrane region" description="Helical" evidence="8">
    <location>
        <begin position="20"/>
        <end position="39"/>
    </location>
</feature>
<feature type="transmembrane region" description="Helical" evidence="8">
    <location>
        <begin position="185"/>
        <end position="213"/>
    </location>
</feature>
<dbReference type="Pfam" id="PF06963">
    <property type="entry name" value="FPN1"/>
    <property type="match status" value="1"/>
</dbReference>